<dbReference type="HAMAP" id="MF_00272">
    <property type="entry name" value="GcvH"/>
    <property type="match status" value="1"/>
</dbReference>
<dbReference type="InterPro" id="IPR000089">
    <property type="entry name" value="Biotin_lipoyl"/>
</dbReference>
<dbReference type="AlphaFoldDB" id="H3SIM1"/>
<evidence type="ECO:0000256" key="1">
    <source>
        <dbReference type="ARBA" id="ARBA00009249"/>
    </source>
</evidence>
<dbReference type="PROSITE" id="PS50968">
    <property type="entry name" value="BIOTINYL_LIPOYL"/>
    <property type="match status" value="1"/>
</dbReference>
<dbReference type="InterPro" id="IPR003016">
    <property type="entry name" value="2-oxoA_DH_lipoyl-BS"/>
</dbReference>
<dbReference type="PROSITE" id="PS00189">
    <property type="entry name" value="LIPOYL"/>
    <property type="match status" value="1"/>
</dbReference>
<dbReference type="PATRIC" id="fig|1131935.3.peg.3531"/>
<dbReference type="NCBIfam" id="NF002270">
    <property type="entry name" value="PRK01202.1"/>
    <property type="match status" value="1"/>
</dbReference>
<sequence>MSVNMSEVKENLLYSEEHEWVVVVEGRTVRIGITDHAQAELGDIVFIEFPEIGTALSAGDSMGSIESVKTVSELYCPVSGTVTKVNTDLEDTPEKVNSEPYEGGWIAEVELDGDPEEAMKQLLTAEGYRKHIE</sequence>
<dbReference type="PANTHER" id="PTHR11715:SF3">
    <property type="entry name" value="GLYCINE CLEAVAGE SYSTEM H PROTEIN-RELATED"/>
    <property type="match status" value="1"/>
</dbReference>
<feature type="domain" description="Lipoyl-binding" evidence="5">
    <location>
        <begin position="28"/>
        <end position="110"/>
    </location>
</feature>
<proteinExistence type="inferred from homology"/>
<dbReference type="NCBIfam" id="TIGR00527">
    <property type="entry name" value="gcvH"/>
    <property type="match status" value="1"/>
</dbReference>
<dbReference type="GO" id="GO:0005829">
    <property type="term" value="C:cytosol"/>
    <property type="evidence" value="ECO:0007669"/>
    <property type="project" value="TreeGrafter"/>
</dbReference>
<evidence type="ECO:0000313" key="6">
    <source>
        <dbReference type="EMBL" id="EHQ61069.1"/>
    </source>
</evidence>
<dbReference type="GO" id="GO:0019464">
    <property type="term" value="P:glycine decarboxylation via glycine cleavage system"/>
    <property type="evidence" value="ECO:0007669"/>
    <property type="project" value="UniProtKB-UniRule"/>
</dbReference>
<dbReference type="STRING" id="1131935.PDENDC454_16973"/>
<evidence type="ECO:0000259" key="5">
    <source>
        <dbReference type="PROSITE" id="PS50968"/>
    </source>
</evidence>
<dbReference type="PANTHER" id="PTHR11715">
    <property type="entry name" value="GLYCINE CLEAVAGE SYSTEM H PROTEIN"/>
    <property type="match status" value="1"/>
</dbReference>
<evidence type="ECO:0000313" key="7">
    <source>
        <dbReference type="Proteomes" id="UP000003900"/>
    </source>
</evidence>
<dbReference type="InterPro" id="IPR017453">
    <property type="entry name" value="GCV_H_sub"/>
</dbReference>
<evidence type="ECO:0000256" key="3">
    <source>
        <dbReference type="HAMAP-Rule" id="MF_00272"/>
    </source>
</evidence>
<evidence type="ECO:0000256" key="2">
    <source>
        <dbReference type="ARBA" id="ARBA00022823"/>
    </source>
</evidence>
<dbReference type="EMBL" id="AHKH01000048">
    <property type="protein sequence ID" value="EHQ61069.1"/>
    <property type="molecule type" value="Genomic_DNA"/>
</dbReference>
<comment type="caution">
    <text evidence="6">The sequence shown here is derived from an EMBL/GenBank/DDBJ whole genome shotgun (WGS) entry which is preliminary data.</text>
</comment>
<comment type="function">
    <text evidence="3">The glycine cleavage system catalyzes the degradation of glycine. The H protein shuttles the methylamine group of glycine from the P protein to the T protein.</text>
</comment>
<reference evidence="6 7" key="1">
    <citation type="journal article" date="2012" name="J. Bacteriol.">
        <title>Genome Sequence of the Pattern-Forming Social Bacterium Paenibacillus dendritiformis C454 Chiral Morphotype.</title>
        <authorList>
            <person name="Sirota-Madi A."/>
            <person name="Olender T."/>
            <person name="Helman Y."/>
            <person name="Brainis I."/>
            <person name="Finkelshtein A."/>
            <person name="Roth D."/>
            <person name="Hagai E."/>
            <person name="Leshkowitz D."/>
            <person name="Brodsky L."/>
            <person name="Galatenko V."/>
            <person name="Nikolaev V."/>
            <person name="Gutnick D.L."/>
            <person name="Lancet D."/>
            <person name="Ben-Jacob E."/>
        </authorList>
    </citation>
    <scope>NUCLEOTIDE SEQUENCE [LARGE SCALE GENOMIC DNA]</scope>
    <source>
        <strain evidence="6 7">C454</strain>
    </source>
</reference>
<dbReference type="InterPro" id="IPR011053">
    <property type="entry name" value="Single_hybrid_motif"/>
</dbReference>
<keyword evidence="2 3" id="KW-0450">Lipoyl</keyword>
<accession>H3SIM1</accession>
<evidence type="ECO:0000256" key="4">
    <source>
        <dbReference type="PIRSR" id="PIRSR617453-50"/>
    </source>
</evidence>
<dbReference type="Gene3D" id="2.40.50.100">
    <property type="match status" value="1"/>
</dbReference>
<comment type="cofactor">
    <cofactor evidence="3">
        <name>(R)-lipoate</name>
        <dbReference type="ChEBI" id="CHEBI:83088"/>
    </cofactor>
    <text evidence="3">Binds 1 lipoyl cofactor covalently.</text>
</comment>
<comment type="similarity">
    <text evidence="1 3">Belongs to the GcvH family.</text>
</comment>
<feature type="modified residue" description="N6-lipoyllysine" evidence="3 4">
    <location>
        <position position="69"/>
    </location>
</feature>
<dbReference type="SUPFAM" id="SSF51230">
    <property type="entry name" value="Single hybrid motif"/>
    <property type="match status" value="1"/>
</dbReference>
<dbReference type="InterPro" id="IPR002930">
    <property type="entry name" value="GCV_H"/>
</dbReference>
<dbReference type="CDD" id="cd06848">
    <property type="entry name" value="GCS_H"/>
    <property type="match status" value="1"/>
</dbReference>
<dbReference type="Pfam" id="PF01597">
    <property type="entry name" value="GCV_H"/>
    <property type="match status" value="1"/>
</dbReference>
<protein>
    <recommendedName>
        <fullName evidence="3">Glycine cleavage system H protein</fullName>
    </recommendedName>
    <alternativeName>
        <fullName evidence="3">Octanoyl/lipoyl carrier protein</fullName>
    </alternativeName>
</protein>
<gene>
    <name evidence="3" type="primary">gcvH</name>
    <name evidence="6" type="ORF">PDENDC454_16973</name>
</gene>
<comment type="subunit">
    <text evidence="3">The glycine cleavage system is composed of four proteins: P, T, L and H.</text>
</comment>
<keyword evidence="7" id="KW-1185">Reference proteome</keyword>
<dbReference type="GO" id="GO:0009249">
    <property type="term" value="P:protein lipoylation"/>
    <property type="evidence" value="ECO:0007669"/>
    <property type="project" value="UniProtKB-UniRule"/>
</dbReference>
<name>H3SIM1_9BACL</name>
<organism evidence="6 7">
    <name type="scientific">Paenibacillus dendritiformis C454</name>
    <dbReference type="NCBI Taxonomy" id="1131935"/>
    <lineage>
        <taxon>Bacteria</taxon>
        <taxon>Bacillati</taxon>
        <taxon>Bacillota</taxon>
        <taxon>Bacilli</taxon>
        <taxon>Bacillales</taxon>
        <taxon>Paenibacillaceae</taxon>
        <taxon>Paenibacillus</taxon>
    </lineage>
</organism>
<dbReference type="Proteomes" id="UP000003900">
    <property type="component" value="Unassembled WGS sequence"/>
</dbReference>
<dbReference type="GO" id="GO:0005960">
    <property type="term" value="C:glycine cleavage complex"/>
    <property type="evidence" value="ECO:0007669"/>
    <property type="project" value="InterPro"/>
</dbReference>
<comment type="function">
    <text evidence="3">Is also involved in protein lipoylation via its role as an octanoyl/lipoyl carrier protein intermediate.</text>
</comment>
<dbReference type="InterPro" id="IPR033753">
    <property type="entry name" value="GCV_H/Fam206"/>
</dbReference>